<evidence type="ECO:0000256" key="1">
    <source>
        <dbReference type="ARBA" id="ARBA00001946"/>
    </source>
</evidence>
<keyword evidence="3" id="KW-0540">Nuclease</keyword>
<evidence type="ECO:0000256" key="2">
    <source>
        <dbReference type="ARBA" id="ARBA00022649"/>
    </source>
</evidence>
<dbReference type="PANTHER" id="PTHR33653">
    <property type="entry name" value="RIBONUCLEASE VAPC2"/>
    <property type="match status" value="1"/>
</dbReference>
<dbReference type="AlphaFoldDB" id="A0A1R4HI87"/>
<keyword evidence="5" id="KW-0378">Hydrolase</keyword>
<feature type="domain" description="PIN" evidence="8">
    <location>
        <begin position="19"/>
        <end position="145"/>
    </location>
</feature>
<evidence type="ECO:0000259" key="8">
    <source>
        <dbReference type="Pfam" id="PF01850"/>
    </source>
</evidence>
<dbReference type="GO" id="GO:0004518">
    <property type="term" value="F:nuclease activity"/>
    <property type="evidence" value="ECO:0007669"/>
    <property type="project" value="UniProtKB-KW"/>
</dbReference>
<keyword evidence="2" id="KW-1277">Toxin-antitoxin system</keyword>
<keyword evidence="6" id="KW-0460">Magnesium</keyword>
<dbReference type="SUPFAM" id="SSF88723">
    <property type="entry name" value="PIN domain-like"/>
    <property type="match status" value="1"/>
</dbReference>
<reference evidence="10" key="1">
    <citation type="submission" date="2017-02" db="EMBL/GenBank/DDBJ databases">
        <authorList>
            <person name="Daims H."/>
        </authorList>
    </citation>
    <scope>NUCLEOTIDE SEQUENCE [LARGE SCALE GENOMIC DNA]</scope>
</reference>
<evidence type="ECO:0000256" key="6">
    <source>
        <dbReference type="ARBA" id="ARBA00022842"/>
    </source>
</evidence>
<evidence type="ECO:0000256" key="5">
    <source>
        <dbReference type="ARBA" id="ARBA00022801"/>
    </source>
</evidence>
<dbReference type="InterPro" id="IPR050556">
    <property type="entry name" value="Type_II_TA_system_RNase"/>
</dbReference>
<protein>
    <submittedName>
        <fullName evidence="9">PilT protein domain protein</fullName>
    </submittedName>
</protein>
<dbReference type="InterPro" id="IPR002716">
    <property type="entry name" value="PIN_dom"/>
</dbReference>
<dbReference type="EMBL" id="FUKI01000160">
    <property type="protein sequence ID" value="SJM95933.1"/>
    <property type="molecule type" value="Genomic_DNA"/>
</dbReference>
<comment type="cofactor">
    <cofactor evidence="1">
        <name>Mg(2+)</name>
        <dbReference type="ChEBI" id="CHEBI:18420"/>
    </cofactor>
</comment>
<evidence type="ECO:0000256" key="4">
    <source>
        <dbReference type="ARBA" id="ARBA00022723"/>
    </source>
</evidence>
<dbReference type="InterPro" id="IPR029060">
    <property type="entry name" value="PIN-like_dom_sf"/>
</dbReference>
<accession>A0A1R4HI87</accession>
<evidence type="ECO:0000313" key="9">
    <source>
        <dbReference type="EMBL" id="SJM95933.1"/>
    </source>
</evidence>
<name>A0A1R4HI87_9GAMM</name>
<proteinExistence type="inferred from homology"/>
<keyword evidence="10" id="KW-1185">Reference proteome</keyword>
<gene>
    <name evidence="9" type="ORF">CRENPOLYSF1_800012</name>
</gene>
<dbReference type="CDD" id="cd18746">
    <property type="entry name" value="PIN_VapC4-5_FitB-like"/>
    <property type="match status" value="1"/>
</dbReference>
<dbReference type="GO" id="GO:0046872">
    <property type="term" value="F:metal ion binding"/>
    <property type="evidence" value="ECO:0007669"/>
    <property type="project" value="UniProtKB-KW"/>
</dbReference>
<comment type="similarity">
    <text evidence="7">Belongs to the PINc/VapC protein family.</text>
</comment>
<sequence>MPELMPIFKDTTTRKLPMYLCDTNVISEIRKKGNANAGVRQFFDAAVVQNIPLYISVVTLGELRRGVDIIFHRGDPIQAALLESWLTAILQQYQAHILDIDSDIALLWGRLRVPDAQNALDKLIAATALIYDMTVVTRNVKDFENTGVRLLNPFIS</sequence>
<keyword evidence="4" id="KW-0479">Metal-binding</keyword>
<dbReference type="PANTHER" id="PTHR33653:SF1">
    <property type="entry name" value="RIBONUCLEASE VAPC2"/>
    <property type="match status" value="1"/>
</dbReference>
<dbReference type="GO" id="GO:0016787">
    <property type="term" value="F:hydrolase activity"/>
    <property type="evidence" value="ECO:0007669"/>
    <property type="project" value="UniProtKB-KW"/>
</dbReference>
<evidence type="ECO:0000313" key="10">
    <source>
        <dbReference type="Proteomes" id="UP000195667"/>
    </source>
</evidence>
<dbReference type="Pfam" id="PF01850">
    <property type="entry name" value="PIN"/>
    <property type="match status" value="1"/>
</dbReference>
<dbReference type="Gene3D" id="3.40.50.1010">
    <property type="entry name" value="5'-nuclease"/>
    <property type="match status" value="1"/>
</dbReference>
<organism evidence="9 10">
    <name type="scientific">Crenothrix polyspora</name>
    <dbReference type="NCBI Taxonomy" id="360316"/>
    <lineage>
        <taxon>Bacteria</taxon>
        <taxon>Pseudomonadati</taxon>
        <taxon>Pseudomonadota</taxon>
        <taxon>Gammaproteobacteria</taxon>
        <taxon>Methylococcales</taxon>
        <taxon>Crenotrichaceae</taxon>
        <taxon>Crenothrix</taxon>
    </lineage>
</organism>
<evidence type="ECO:0000256" key="3">
    <source>
        <dbReference type="ARBA" id="ARBA00022722"/>
    </source>
</evidence>
<dbReference type="Proteomes" id="UP000195667">
    <property type="component" value="Unassembled WGS sequence"/>
</dbReference>
<evidence type="ECO:0000256" key="7">
    <source>
        <dbReference type="ARBA" id="ARBA00038093"/>
    </source>
</evidence>